<feature type="compositionally biased region" description="Polar residues" evidence="1">
    <location>
        <begin position="253"/>
        <end position="264"/>
    </location>
</feature>
<name>A0A9P4IKV1_9PEZI</name>
<proteinExistence type="predicted"/>
<dbReference type="Proteomes" id="UP000799772">
    <property type="component" value="Unassembled WGS sequence"/>
</dbReference>
<gene>
    <name evidence="2" type="ORF">NA57DRAFT_54414</name>
</gene>
<feature type="region of interest" description="Disordered" evidence="1">
    <location>
        <begin position="147"/>
        <end position="285"/>
    </location>
</feature>
<dbReference type="SUPFAM" id="SSF50729">
    <property type="entry name" value="PH domain-like"/>
    <property type="match status" value="1"/>
</dbReference>
<feature type="compositionally biased region" description="Low complexity" evidence="1">
    <location>
        <begin position="833"/>
        <end position="845"/>
    </location>
</feature>
<evidence type="ECO:0000313" key="2">
    <source>
        <dbReference type="EMBL" id="KAF2100322.1"/>
    </source>
</evidence>
<dbReference type="AlphaFoldDB" id="A0A9P4IKV1"/>
<dbReference type="InterPro" id="IPR053074">
    <property type="entry name" value="NPC_Nucleoporin"/>
</dbReference>
<keyword evidence="3" id="KW-1185">Reference proteome</keyword>
<feature type="compositionally biased region" description="Polar residues" evidence="1">
    <location>
        <begin position="99"/>
        <end position="112"/>
    </location>
</feature>
<feature type="compositionally biased region" description="Polar residues" evidence="1">
    <location>
        <begin position="181"/>
        <end position="190"/>
    </location>
</feature>
<dbReference type="InterPro" id="IPR011993">
    <property type="entry name" value="PH-like_dom_sf"/>
</dbReference>
<reference evidence="2" key="1">
    <citation type="journal article" date="2020" name="Stud. Mycol.">
        <title>101 Dothideomycetes genomes: a test case for predicting lifestyles and emergence of pathogens.</title>
        <authorList>
            <person name="Haridas S."/>
            <person name="Albert R."/>
            <person name="Binder M."/>
            <person name="Bloem J."/>
            <person name="Labutti K."/>
            <person name="Salamov A."/>
            <person name="Andreopoulos B."/>
            <person name="Baker S."/>
            <person name="Barry K."/>
            <person name="Bills G."/>
            <person name="Bluhm B."/>
            <person name="Cannon C."/>
            <person name="Castanera R."/>
            <person name="Culley D."/>
            <person name="Daum C."/>
            <person name="Ezra D."/>
            <person name="Gonzalez J."/>
            <person name="Henrissat B."/>
            <person name="Kuo A."/>
            <person name="Liang C."/>
            <person name="Lipzen A."/>
            <person name="Lutzoni F."/>
            <person name="Magnuson J."/>
            <person name="Mondo S."/>
            <person name="Nolan M."/>
            <person name="Ohm R."/>
            <person name="Pangilinan J."/>
            <person name="Park H.-J."/>
            <person name="Ramirez L."/>
            <person name="Alfaro M."/>
            <person name="Sun H."/>
            <person name="Tritt A."/>
            <person name="Yoshinaga Y."/>
            <person name="Zwiers L.-H."/>
            <person name="Turgeon B."/>
            <person name="Goodwin S."/>
            <person name="Spatafora J."/>
            <person name="Crous P."/>
            <person name="Grigoriev I."/>
        </authorList>
    </citation>
    <scope>NUCLEOTIDE SEQUENCE</scope>
    <source>
        <strain evidence="2">CBS 133067</strain>
    </source>
</reference>
<protein>
    <recommendedName>
        <fullName evidence="4">RanBD1 domain-containing protein</fullName>
    </recommendedName>
</protein>
<organism evidence="2 3">
    <name type="scientific">Rhizodiscina lignyota</name>
    <dbReference type="NCBI Taxonomy" id="1504668"/>
    <lineage>
        <taxon>Eukaryota</taxon>
        <taxon>Fungi</taxon>
        <taxon>Dikarya</taxon>
        <taxon>Ascomycota</taxon>
        <taxon>Pezizomycotina</taxon>
        <taxon>Dothideomycetes</taxon>
        <taxon>Pleosporomycetidae</taxon>
        <taxon>Aulographales</taxon>
        <taxon>Rhizodiscinaceae</taxon>
        <taxon>Rhizodiscina</taxon>
    </lineage>
</organism>
<dbReference type="PANTHER" id="PTHR38697:SF1">
    <property type="entry name" value="NUCLEAR PORE COMPLEX PROTEIN SIMILAR TO S. CEREVISIAE NUP2 (EUROFUNG)"/>
    <property type="match status" value="1"/>
</dbReference>
<evidence type="ECO:0008006" key="4">
    <source>
        <dbReference type="Google" id="ProtNLM"/>
    </source>
</evidence>
<accession>A0A9P4IKV1</accession>
<feature type="compositionally biased region" description="Basic and acidic residues" evidence="1">
    <location>
        <begin position="874"/>
        <end position="884"/>
    </location>
</feature>
<dbReference type="PANTHER" id="PTHR38697">
    <property type="entry name" value="NUCLEAR PORE COMPLEX PROTEIN SIMILAR TO S. CEREVISIAE NUP2 (EUROFUNG)"/>
    <property type="match status" value="1"/>
</dbReference>
<feature type="region of interest" description="Disordered" evidence="1">
    <location>
        <begin position="608"/>
        <end position="635"/>
    </location>
</feature>
<feature type="compositionally biased region" description="Polar residues" evidence="1">
    <location>
        <begin position="197"/>
        <end position="208"/>
    </location>
</feature>
<feature type="region of interest" description="Disordered" evidence="1">
    <location>
        <begin position="741"/>
        <end position="845"/>
    </location>
</feature>
<evidence type="ECO:0000256" key="1">
    <source>
        <dbReference type="SAM" id="MobiDB-lite"/>
    </source>
</evidence>
<dbReference type="EMBL" id="ML978124">
    <property type="protein sequence ID" value="KAF2100322.1"/>
    <property type="molecule type" value="Genomic_DNA"/>
</dbReference>
<feature type="region of interest" description="Disordered" evidence="1">
    <location>
        <begin position="45"/>
        <end position="112"/>
    </location>
</feature>
<feature type="compositionally biased region" description="Pro residues" evidence="1">
    <location>
        <begin position="71"/>
        <end position="82"/>
    </location>
</feature>
<comment type="caution">
    <text evidence="2">The sequence shown here is derived from an EMBL/GenBank/DDBJ whole genome shotgun (WGS) entry which is preliminary data.</text>
</comment>
<feature type="compositionally biased region" description="Basic and acidic residues" evidence="1">
    <location>
        <begin position="501"/>
        <end position="546"/>
    </location>
</feature>
<dbReference type="Gene3D" id="2.30.29.30">
    <property type="entry name" value="Pleckstrin-homology domain (PH domain)/Phosphotyrosine-binding domain (PTB)"/>
    <property type="match status" value="1"/>
</dbReference>
<feature type="region of interest" description="Disordered" evidence="1">
    <location>
        <begin position="874"/>
        <end position="942"/>
    </location>
</feature>
<feature type="region of interest" description="Disordered" evidence="1">
    <location>
        <begin position="500"/>
        <end position="546"/>
    </location>
</feature>
<sequence length="1053" mass="114142">MSKREAGPPATQEDMQDDFETRFWAATEKERKDWEIDLIRKISARSQGSVHDKEEWQESYNQLQGFKRKGPPPPPPLPPPPRATAAVMASRSHPHLPASNPTPSNFFSYNNPHSPLLNRTAPLKKRNNFGAAGMNFHAPKSQFAFTPAIDPANMGNPPSPSKENSSFGAAGTIFNAPKSKFTFTPATDSNPFGAAPPSQNDVQQQQANPFGAAPPPQNDVQQQTNPFGAAPPPQNDVQQQANPFGAASPSVIDAQQQPQASTNPFGAASPSVIDVQQQPQPLQQADTDRDMSLQVEQQALPQHFPQLSPDVNMALHTLQQAFDIHLPLDVNVALQMVRQYVQQHVVPPRVPLPQWSNDVLGNCQHPPDNLVRTFPWTWSPSEQKRTNDRQHVVEQNHTNDRQHVDEQKRTIDELNRVIQESNCLIDEQRQGIDVQKRTIAEQNRGIENQKRIIAENAWLVDSQNQRISEHFRNIEEQKHAIAEQKRILDDQQRQIDNQQRNLDEQKRNFDEQQHVIDGRKRKLDEEQHVIDERKRQKRADEHKRRNLKPEDWKSFTKDQKAELVFLSFQAKLEAAPHASLAFRLALGKQFMNILEAIGMNSLEATELTPGLTVPPTTSSSGPNSSAPMPNVAPSAPMPSFAPSTAMLSSAPSAAMPNVTPSAPMANVAPSAAMPSFAPSTAMLGFAPSAAMPNPASSAAMPNLAPSAAMPTLAPSAAMPNAAGSQTSSLFRGVLQNRQGTLQAPAAFPGEKRKRTDDAVSTEAEDVAAASHDAKRKRTDDDAGVEASPLAGDVAPSSAPTSALEVSPDPAATPSEAERQHAGDDGVEAPPPSGGVAPSSAPTPASVFSSVLDSAHLRAPHIARDNIFGHLSDRDSAAESKKGFADDEESSGDDGPPPRRIPPQAPGRSLFERIQRVPDVSGTESADTGADTGEEEPAQNDAQTDLVGLEKEKEGSDVLFEASNAAFYRLDKQAWAKKGLGSLLVLKDQQTGARRILMKTVPGGRVVVNTLVGPHGGYRVARPKQVTLVVGESGPCSLRFGSAEEAEGFVKACL</sequence>
<dbReference type="OrthoDB" id="10265837at2759"/>
<evidence type="ECO:0000313" key="3">
    <source>
        <dbReference type="Proteomes" id="UP000799772"/>
    </source>
</evidence>